<evidence type="ECO:0000259" key="3">
    <source>
        <dbReference type="Pfam" id="PF06414"/>
    </source>
</evidence>
<dbReference type="InterPro" id="IPR027417">
    <property type="entry name" value="P-loop_NTPase"/>
</dbReference>
<evidence type="ECO:0000313" key="4">
    <source>
        <dbReference type="EMBL" id="MBC8600512.1"/>
    </source>
</evidence>
<dbReference type="Proteomes" id="UP000256321">
    <property type="component" value="Unassembled WGS sequence"/>
</dbReference>
<dbReference type="Proteomes" id="UP000629596">
    <property type="component" value="Unassembled WGS sequence"/>
</dbReference>
<feature type="domain" description="Zeta toxin" evidence="3">
    <location>
        <begin position="2"/>
        <end position="134"/>
    </location>
</feature>
<gene>
    <name evidence="5" type="ORF">DWU89_02135</name>
    <name evidence="4" type="ORF">H8784_02110</name>
</gene>
<organism evidence="5 6">
    <name type="scientific">Parabacteroides acidifaciens</name>
    <dbReference type="NCBI Taxonomy" id="2290935"/>
    <lineage>
        <taxon>Bacteria</taxon>
        <taxon>Pseudomonadati</taxon>
        <taxon>Bacteroidota</taxon>
        <taxon>Bacteroidia</taxon>
        <taxon>Bacteroidales</taxon>
        <taxon>Tannerellaceae</taxon>
        <taxon>Parabacteroides</taxon>
    </lineage>
</organism>
<dbReference type="RefSeq" id="WP_115498034.1">
    <property type="nucleotide sequence ID" value="NZ_JACRTI010000003.1"/>
</dbReference>
<dbReference type="PANTHER" id="PTHR39206:SF1">
    <property type="entry name" value="SLL8004 PROTEIN"/>
    <property type="match status" value="1"/>
</dbReference>
<reference evidence="5 6" key="1">
    <citation type="submission" date="2018-07" db="EMBL/GenBank/DDBJ databases">
        <title>Parabacteroides acidifaciens nov. sp., isolated from human feces.</title>
        <authorList>
            <person name="Wang Y.J."/>
        </authorList>
    </citation>
    <scope>NUCLEOTIDE SEQUENCE [LARGE SCALE GENOMIC DNA]</scope>
    <source>
        <strain evidence="5 6">426-9</strain>
    </source>
</reference>
<evidence type="ECO:0000256" key="1">
    <source>
        <dbReference type="ARBA" id="ARBA00022741"/>
    </source>
</evidence>
<dbReference type="SUPFAM" id="SSF52540">
    <property type="entry name" value="P-loop containing nucleoside triphosphate hydrolases"/>
    <property type="match status" value="1"/>
</dbReference>
<keyword evidence="2" id="KW-0067">ATP-binding</keyword>
<evidence type="ECO:0000313" key="5">
    <source>
        <dbReference type="EMBL" id="RDU50811.1"/>
    </source>
</evidence>
<keyword evidence="7" id="KW-1185">Reference proteome</keyword>
<dbReference type="InterPro" id="IPR010488">
    <property type="entry name" value="Zeta_toxin_domain"/>
</dbReference>
<protein>
    <submittedName>
        <fullName evidence="4 5">Zeta toxin</fullName>
    </submittedName>
</protein>
<evidence type="ECO:0000313" key="6">
    <source>
        <dbReference type="Proteomes" id="UP000256321"/>
    </source>
</evidence>
<dbReference type="EMBL" id="QREV01000003">
    <property type="protein sequence ID" value="RDU50811.1"/>
    <property type="molecule type" value="Genomic_DNA"/>
</dbReference>
<name>A0A3D8HIR2_9BACT</name>
<dbReference type="Pfam" id="PF06414">
    <property type="entry name" value="Zeta_toxin"/>
    <property type="match status" value="1"/>
</dbReference>
<proteinExistence type="predicted"/>
<evidence type="ECO:0000256" key="2">
    <source>
        <dbReference type="ARBA" id="ARBA00022840"/>
    </source>
</evidence>
<dbReference type="EMBL" id="JACRTI010000003">
    <property type="protein sequence ID" value="MBC8600512.1"/>
    <property type="molecule type" value="Genomic_DNA"/>
</dbReference>
<comment type="caution">
    <text evidence="5">The sequence shown here is derived from an EMBL/GenBank/DDBJ whole genome shotgun (WGS) entry which is preliminary data.</text>
</comment>
<reference evidence="4 7" key="2">
    <citation type="submission" date="2020-08" db="EMBL/GenBank/DDBJ databases">
        <title>Genome public.</title>
        <authorList>
            <person name="Liu C."/>
            <person name="Sun Q."/>
        </authorList>
    </citation>
    <scope>NUCLEOTIDE SEQUENCE [LARGE SCALE GENOMIC DNA]</scope>
    <source>
        <strain evidence="4 7">426_9</strain>
    </source>
</reference>
<sequence length="186" mass="20974">MISGCNGAGKTTASFTILPEMLKCKEFVNSDEIAKGLSPFNSDSIAVAVEASRIMYKRIKELIAAGETFAMETTLATRSGANLIREAQREGYYVTLLYFWLNTPDLAVERVKMRVAAGGHNIPESTIRRRYEAGIHNLFELYIPICDYWMIADNSMSPMEVIAKGFKSDKKEIYNSDIYTKLEHHE</sequence>
<keyword evidence="1" id="KW-0547">Nucleotide-binding</keyword>
<dbReference type="Gene3D" id="3.40.50.300">
    <property type="entry name" value="P-loop containing nucleotide triphosphate hydrolases"/>
    <property type="match status" value="1"/>
</dbReference>
<accession>A0A3D8HIR2</accession>
<evidence type="ECO:0000313" key="7">
    <source>
        <dbReference type="Proteomes" id="UP000629596"/>
    </source>
</evidence>
<dbReference type="AlphaFoldDB" id="A0A3D8HIR2"/>
<dbReference type="PANTHER" id="PTHR39206">
    <property type="entry name" value="SLL8004 PROTEIN"/>
    <property type="match status" value="1"/>
</dbReference>